<keyword evidence="3" id="KW-0548">Nucleotidyltransferase</keyword>
<dbReference type="PANTHER" id="PTHR33116">
    <property type="entry name" value="REVERSE TRANSCRIPTASE ZINC-BINDING DOMAIN-CONTAINING PROTEIN-RELATED-RELATED"/>
    <property type="match status" value="1"/>
</dbReference>
<dbReference type="Pfam" id="PF00078">
    <property type="entry name" value="RVT_1"/>
    <property type="match status" value="1"/>
</dbReference>
<dbReference type="GO" id="GO:0003964">
    <property type="term" value="F:RNA-directed DNA polymerase activity"/>
    <property type="evidence" value="ECO:0007669"/>
    <property type="project" value="UniProtKB-KW"/>
</dbReference>
<dbReference type="OrthoDB" id="1096322at2759"/>
<dbReference type="Pfam" id="PF03372">
    <property type="entry name" value="Exo_endo_phos"/>
    <property type="match status" value="1"/>
</dbReference>
<evidence type="ECO:0000313" key="4">
    <source>
        <dbReference type="Proteomes" id="UP000694251"/>
    </source>
</evidence>
<feature type="compositionally biased region" description="Polar residues" evidence="1">
    <location>
        <begin position="306"/>
        <end position="319"/>
    </location>
</feature>
<evidence type="ECO:0000259" key="2">
    <source>
        <dbReference type="PROSITE" id="PS50878"/>
    </source>
</evidence>
<dbReference type="PANTHER" id="PTHR33116:SF80">
    <property type="entry name" value="REVERSE TRANSCRIPTASE ZINC-BINDING DOMAIN-CONTAINING PROTEIN"/>
    <property type="match status" value="1"/>
</dbReference>
<evidence type="ECO:0000256" key="1">
    <source>
        <dbReference type="SAM" id="MobiDB-lite"/>
    </source>
</evidence>
<gene>
    <name evidence="3" type="ORF">ISN44_As09g007500</name>
</gene>
<organism evidence="3 4">
    <name type="scientific">Arabidopsis suecica</name>
    <name type="common">Swedish thale-cress</name>
    <name type="synonym">Cardaminopsis suecica</name>
    <dbReference type="NCBI Taxonomy" id="45249"/>
    <lineage>
        <taxon>Eukaryota</taxon>
        <taxon>Viridiplantae</taxon>
        <taxon>Streptophyta</taxon>
        <taxon>Embryophyta</taxon>
        <taxon>Tracheophyta</taxon>
        <taxon>Spermatophyta</taxon>
        <taxon>Magnoliopsida</taxon>
        <taxon>eudicotyledons</taxon>
        <taxon>Gunneridae</taxon>
        <taxon>Pentapetalae</taxon>
        <taxon>rosids</taxon>
        <taxon>malvids</taxon>
        <taxon>Brassicales</taxon>
        <taxon>Brassicaceae</taxon>
        <taxon>Camelineae</taxon>
        <taxon>Arabidopsis</taxon>
    </lineage>
</organism>
<name>A0A8T2AHB7_ARASU</name>
<keyword evidence="4" id="KW-1185">Reference proteome</keyword>
<feature type="compositionally biased region" description="Pro residues" evidence="1">
    <location>
        <begin position="1"/>
        <end position="15"/>
    </location>
</feature>
<dbReference type="EMBL" id="JAEFBJ010000009">
    <property type="protein sequence ID" value="KAG7572384.1"/>
    <property type="molecule type" value="Genomic_DNA"/>
</dbReference>
<feature type="region of interest" description="Disordered" evidence="1">
    <location>
        <begin position="306"/>
        <end position="376"/>
    </location>
</feature>
<comment type="caution">
    <text evidence="3">The sequence shown here is derived from an EMBL/GenBank/DDBJ whole genome shotgun (WGS) entry which is preliminary data.</text>
</comment>
<feature type="region of interest" description="Disordered" evidence="1">
    <location>
        <begin position="1"/>
        <end position="25"/>
    </location>
</feature>
<keyword evidence="3" id="KW-0695">RNA-directed DNA polymerase</keyword>
<accession>A0A8T2AHB7</accession>
<protein>
    <submittedName>
        <fullName evidence="3">Reverse transcriptase domain</fullName>
    </submittedName>
</protein>
<evidence type="ECO:0000313" key="3">
    <source>
        <dbReference type="EMBL" id="KAG7572384.1"/>
    </source>
</evidence>
<dbReference type="InterPro" id="IPR005135">
    <property type="entry name" value="Endo/exonuclease/phosphatase"/>
</dbReference>
<dbReference type="InterPro" id="IPR000477">
    <property type="entry name" value="RT_dom"/>
</dbReference>
<dbReference type="Proteomes" id="UP000694251">
    <property type="component" value="Chromosome 9"/>
</dbReference>
<feature type="compositionally biased region" description="Basic and acidic residues" evidence="1">
    <location>
        <begin position="349"/>
        <end position="364"/>
    </location>
</feature>
<sequence>MGPPSPSGVASPPPTATTSPSQSSISIRKESWVSLAKGDPMSVYDFQPSIDVVNGVAKLTIPEEVFENSVPLWKNFCILFRIDSSRIRYWHIANVPLVVSEWNPETAQAPLDLSAMPLWVDLKGVHADLFSHPGLSFLSSFAGKFVKLHPNTERCLRLDVARILVEVNLQKPLVEQICFPGSNDETITVTVSYPWLPPKCHLCSKWGHIVKECTKKVTIAASDQPVSKEATVKEVSAQAVKDIAKSLLDDLARSPAFQGVNNSVAALNETIAIPSEESPSLVSETVLRKETEQGVVASLEESSSWTVVKSRSPHSSPNHHGTKEKQGNVTITPNGFGILNQISEEDESDTKQEGDEKEVTREEAEVVESDTEEDLRVNRKKKVNYPGRVLSDVKIWDLQTMFPLEAMISIFAWNMRGFNQPRKHKVVRNWNQAMRPSIGSFIETRVQESQAGSIIQSIVPGWSHTTNYEHHRLGCIWVVWSTEVNVTIISKSYKQVTCLVHHINANVQLVCTFVYASNFVAERRSLWAELSDLHTHISMYSTPWIVVGDFNEVLSTTDHSRALDYAFNETGMRDFQNVVSSCDMVDLASSGPNFTWINNQDDNPIGKKIDRALVNSAWMTNFPQSHAVFEAGGVSDHLRCVIRLSSANLNHRKPFRFFDFMASHELFLPTVAQVWSGSDSLYHSRAALSMFHQKLKSLKYHLCALNRTQFGDLPRKTSDAYNEVCILQTAANLDPSQANMVALSMASERWHNLSALEERFFKQKSRINWLRCGDQNTTYFHRVAQANASRNAIRQLTTESGEILTKVDEIKAEAARHFRTFLQQEDTNFVEVPSEYFSDLLTYRCSPDQCAQLVAPITGTEIKKALLSLPSGKASGPDGFTKEFFVAAWSVIGNDFITAVQSFFIYGFLPKSVNATLLALIPKNPDSTLPTIKDYRPVSCCNTVYKVISKILANRLKILLPFFIDPNQSAFVEGRLLLENVLLATELVKDYHKDSNSPRCAIKFDISKAFDTVQWPFILSIFRALGFPDVFTNWIYICISSAYFLVVINGEVEGFFGSNRGIRQGCSLSPYLFVMVQNVLSKLLDRAVQNGRIGKHPRCDRVCVTHLCFADDLLVFSDGSPTSMRETMLVFAEFAMISGLRINVSKFAVFVGGNSQQATIDAATEQGLSIEQLPIRYLGLPLTTKTMTAHDYSPLIDKIRTRLLSWTSKTLSYTGRLQLISSVITSISSFWCSVFRLPQRCFDEIESLCSAFLWSGNPNTTTGAKVSWEDICSLWVDWTKQNLMRNGFFWSVPQTNLGSWIWRKLLKLRDEIKPFIRARVNNGETLYFWYDHWLPMGRLLDLTGGADPSTLGIPLKATVKEALGPNG</sequence>
<dbReference type="PROSITE" id="PS50878">
    <property type="entry name" value="RT_POL"/>
    <property type="match status" value="1"/>
</dbReference>
<dbReference type="CDD" id="cd01650">
    <property type="entry name" value="RT_nLTR_like"/>
    <property type="match status" value="1"/>
</dbReference>
<reference evidence="3 4" key="1">
    <citation type="submission" date="2020-12" db="EMBL/GenBank/DDBJ databases">
        <title>Concerted genomic and epigenomic changes stabilize Arabidopsis allopolyploids.</title>
        <authorList>
            <person name="Chen Z."/>
        </authorList>
    </citation>
    <scope>NUCLEOTIDE SEQUENCE [LARGE SCALE GENOMIC DNA]</scope>
    <source>
        <strain evidence="3">As9502</strain>
        <tissue evidence="3">Leaf</tissue>
    </source>
</reference>
<proteinExistence type="predicted"/>
<feature type="domain" description="Reverse transcriptase" evidence="2">
    <location>
        <begin position="902"/>
        <end position="1182"/>
    </location>
</feature>
<keyword evidence="3" id="KW-0808">Transferase</keyword>